<keyword evidence="1" id="KW-0472">Membrane</keyword>
<feature type="transmembrane region" description="Helical" evidence="1">
    <location>
        <begin position="171"/>
        <end position="192"/>
    </location>
</feature>
<dbReference type="EMBL" id="VMBG01000001">
    <property type="protein sequence ID" value="TSJ78781.1"/>
    <property type="molecule type" value="Genomic_DNA"/>
</dbReference>
<evidence type="ECO:0000313" key="4">
    <source>
        <dbReference type="Proteomes" id="UP000315648"/>
    </source>
</evidence>
<evidence type="ECO:0000313" key="3">
    <source>
        <dbReference type="EMBL" id="TSJ78781.1"/>
    </source>
</evidence>
<feature type="transmembrane region" description="Helical" evidence="1">
    <location>
        <begin position="146"/>
        <end position="164"/>
    </location>
</feature>
<feature type="domain" description="DUF2157" evidence="2">
    <location>
        <begin position="29"/>
        <end position="168"/>
    </location>
</feature>
<feature type="transmembrane region" description="Helical" evidence="1">
    <location>
        <begin position="352"/>
        <end position="369"/>
    </location>
</feature>
<feature type="transmembrane region" description="Helical" evidence="1">
    <location>
        <begin position="271"/>
        <end position="288"/>
    </location>
</feature>
<dbReference type="AlphaFoldDB" id="A0A556QQ75"/>
<name>A0A556QQ75_9BACT</name>
<gene>
    <name evidence="3" type="ORF">FPL22_05590</name>
</gene>
<feature type="transmembrane region" description="Helical" evidence="1">
    <location>
        <begin position="240"/>
        <end position="259"/>
    </location>
</feature>
<feature type="transmembrane region" description="Helical" evidence="1">
    <location>
        <begin position="57"/>
        <end position="81"/>
    </location>
</feature>
<evidence type="ECO:0000256" key="1">
    <source>
        <dbReference type="SAM" id="Phobius"/>
    </source>
</evidence>
<dbReference type="Pfam" id="PF09925">
    <property type="entry name" value="DUF2157"/>
    <property type="match status" value="1"/>
</dbReference>
<feature type="transmembrane region" description="Helical" evidence="1">
    <location>
        <begin position="375"/>
        <end position="396"/>
    </location>
</feature>
<accession>A0A556QQ75</accession>
<comment type="caution">
    <text evidence="3">The sequence shown here is derived from an EMBL/GenBank/DDBJ whole genome shotgun (WGS) entry which is preliminary data.</text>
</comment>
<evidence type="ECO:0000259" key="2">
    <source>
        <dbReference type="Pfam" id="PF09925"/>
    </source>
</evidence>
<feature type="transmembrane region" description="Helical" evidence="1">
    <location>
        <begin position="295"/>
        <end position="316"/>
    </location>
</feature>
<organism evidence="3 4">
    <name type="scientific">Rariglobus hedericola</name>
    <dbReference type="NCBI Taxonomy" id="2597822"/>
    <lineage>
        <taxon>Bacteria</taxon>
        <taxon>Pseudomonadati</taxon>
        <taxon>Verrucomicrobiota</taxon>
        <taxon>Opitutia</taxon>
        <taxon>Opitutales</taxon>
        <taxon>Opitutaceae</taxon>
        <taxon>Rariglobus</taxon>
    </lineage>
</organism>
<protein>
    <submittedName>
        <fullName evidence="3">DUF2157 domain-containing protein</fullName>
    </submittedName>
</protein>
<dbReference type="OrthoDB" id="7353197at2"/>
<feature type="transmembrane region" description="Helical" evidence="1">
    <location>
        <begin position="87"/>
        <end position="107"/>
    </location>
</feature>
<keyword evidence="4" id="KW-1185">Reference proteome</keyword>
<dbReference type="InterPro" id="IPR018677">
    <property type="entry name" value="DUF2157"/>
</dbReference>
<dbReference type="Proteomes" id="UP000315648">
    <property type="component" value="Unassembled WGS sequence"/>
</dbReference>
<feature type="transmembrane region" description="Helical" evidence="1">
    <location>
        <begin position="119"/>
        <end position="140"/>
    </location>
</feature>
<feature type="transmembrane region" description="Helical" evidence="1">
    <location>
        <begin position="322"/>
        <end position="340"/>
    </location>
</feature>
<sequence length="414" mass="44895">MATARGVSSTSNYSQMKSFEERLRVESADWVGDGLLTESQRGALLARHPAAAGGGRFIAILGAVGGGLLLAGVCLLISANWQDLGDWLKIGGLVALLAGSYFAGWRLKVAPGLYPKTGDAFFMLGAGLFMAGIALVSQIFHLNSRPASGVLTWWLGIVAVPWLVRSKGAQAVSLLAFLVWLGMEFTTQGSWLSLQTGNLRFEDVICLVAIMTALGVAVWMSGLALRGTRHDVFASLHEKWGALLFCSGLYVLGFIRHFWPRGSDEWTVSPIPVGFVALLIALGAWGAWKHSRRDMLSLGVWIVIALVPVGAVLTGWNTGDGGWLWSAWSWTALFVLNVFMIRLGLATGRESWVNLGLGFIAINIVTRYFDLFGTMLEGGVFFVISGVIVLTLGIYLERKRRGWLTAMRAEKEVA</sequence>
<keyword evidence="1" id="KW-1133">Transmembrane helix</keyword>
<keyword evidence="1" id="KW-0812">Transmembrane</keyword>
<reference evidence="3 4" key="1">
    <citation type="submission" date="2019-07" db="EMBL/GenBank/DDBJ databases">
        <title>Description of 53C-WASEF.</title>
        <authorList>
            <person name="Pitt A."/>
            <person name="Hahn M.W."/>
        </authorList>
    </citation>
    <scope>NUCLEOTIDE SEQUENCE [LARGE SCALE GENOMIC DNA]</scope>
    <source>
        <strain evidence="3 4">53C-WASEF</strain>
    </source>
</reference>
<proteinExistence type="predicted"/>
<feature type="transmembrane region" description="Helical" evidence="1">
    <location>
        <begin position="204"/>
        <end position="228"/>
    </location>
</feature>